<dbReference type="SUPFAM" id="SSF51735">
    <property type="entry name" value="NAD(P)-binding Rossmann-fold domains"/>
    <property type="match status" value="1"/>
</dbReference>
<accession>A0ABQ9P0M8</accession>
<evidence type="ECO:0000313" key="2">
    <source>
        <dbReference type="EMBL" id="KAJ9667947.1"/>
    </source>
</evidence>
<dbReference type="CDD" id="cd08948">
    <property type="entry name" value="5beta-POR_like_SDR_a"/>
    <property type="match status" value="1"/>
</dbReference>
<dbReference type="PANTHER" id="PTHR32487">
    <property type="entry name" value="3-OXO-DELTA(4,5)-STEROID 5-BETA-REDUCTASE"/>
    <property type="match status" value="1"/>
</dbReference>
<dbReference type="PANTHER" id="PTHR32487:SF29">
    <property type="entry name" value="NAD-DEPENDENT EPIMERASE_DEHYDRATASE DOMAIN-CONTAINING PROTEIN"/>
    <property type="match status" value="1"/>
</dbReference>
<organism evidence="2 3">
    <name type="scientific">Coniosporium apollinis</name>
    <dbReference type="NCBI Taxonomy" id="61459"/>
    <lineage>
        <taxon>Eukaryota</taxon>
        <taxon>Fungi</taxon>
        <taxon>Dikarya</taxon>
        <taxon>Ascomycota</taxon>
        <taxon>Pezizomycotina</taxon>
        <taxon>Dothideomycetes</taxon>
        <taxon>Dothideomycetes incertae sedis</taxon>
        <taxon>Coniosporium</taxon>
    </lineage>
</organism>
<sequence>MSIQQVQSRGIYHGLPVFPDDIKGLTAIITGANGISGQHMLRVLAQSPERWSKIYCLSRRPPAIPGGLPSNAKHIPLDFLKEPQEIADVLKKEDVKADYVFFYSYIQVAPKEGQGIWSNAEEMCEVNTKLLRNFLEALPLVSIKPRRIMLQTGAKHYGLHLGPTSVPQEETDPRVLIEPNFYYPQEDLLFDYCKQHGIGWNVARPSFILGAVPDAAMNVCYPLAVYASVCKHMGKPLEYPYDLRSWETPQDQSSAMMNGYLEEWAVLTDAAENEAFNACDVSAFTWGKLWQKMAGWYGIEYERPDPDAEYREFTVPRKETPRGFGPQSTVRSRFSFVEWANRPEVQKAWTELAEEHDLVEKKFRDIERIFSFTDAAVSNGIMINFSMDKAHRLGFHGSVSSSQCILEVFNDFAKLKMIPPVPMVDVKFV</sequence>
<dbReference type="Proteomes" id="UP001172684">
    <property type="component" value="Unassembled WGS sequence"/>
</dbReference>
<evidence type="ECO:0000259" key="1">
    <source>
        <dbReference type="Pfam" id="PF22917"/>
    </source>
</evidence>
<dbReference type="InterPro" id="IPR036291">
    <property type="entry name" value="NAD(P)-bd_dom_sf"/>
</dbReference>
<gene>
    <name evidence="2" type="ORF">H2201_001752</name>
</gene>
<proteinExistence type="predicted"/>
<feature type="domain" description="PRISE-like Rossmann-fold" evidence="1">
    <location>
        <begin position="120"/>
        <end position="301"/>
    </location>
</feature>
<dbReference type="Gene3D" id="3.40.50.720">
    <property type="entry name" value="NAD(P)-binding Rossmann-like Domain"/>
    <property type="match status" value="1"/>
</dbReference>
<reference evidence="2" key="1">
    <citation type="submission" date="2022-10" db="EMBL/GenBank/DDBJ databases">
        <title>Culturing micro-colonial fungi from biological soil crusts in the Mojave desert and describing Neophaeococcomyces mojavensis, and introducing the new genera and species Taxawa tesnikishii.</title>
        <authorList>
            <person name="Kurbessoian T."/>
            <person name="Stajich J.E."/>
        </authorList>
    </citation>
    <scope>NUCLEOTIDE SEQUENCE</scope>
    <source>
        <strain evidence="2">TK_1</strain>
    </source>
</reference>
<evidence type="ECO:0000313" key="3">
    <source>
        <dbReference type="Proteomes" id="UP001172684"/>
    </source>
</evidence>
<dbReference type="Pfam" id="PF22917">
    <property type="entry name" value="PRISE"/>
    <property type="match status" value="1"/>
</dbReference>
<comment type="caution">
    <text evidence="2">The sequence shown here is derived from an EMBL/GenBank/DDBJ whole genome shotgun (WGS) entry which is preliminary data.</text>
</comment>
<protein>
    <recommendedName>
        <fullName evidence="1">PRISE-like Rossmann-fold domain-containing protein</fullName>
    </recommendedName>
</protein>
<name>A0ABQ9P0M8_9PEZI</name>
<dbReference type="EMBL" id="JAPDRL010000009">
    <property type="protein sequence ID" value="KAJ9667947.1"/>
    <property type="molecule type" value="Genomic_DNA"/>
</dbReference>
<keyword evidence="3" id="KW-1185">Reference proteome</keyword>
<dbReference type="InterPro" id="IPR055222">
    <property type="entry name" value="PRISE-like_Rossmann-fold"/>
</dbReference>